<evidence type="ECO:0000256" key="4">
    <source>
        <dbReference type="SAM" id="MobiDB-lite"/>
    </source>
</evidence>
<dbReference type="GO" id="GO:0044550">
    <property type="term" value="P:secondary metabolite biosynthetic process"/>
    <property type="evidence" value="ECO:0007669"/>
    <property type="project" value="TreeGrafter"/>
</dbReference>
<dbReference type="Gene3D" id="3.30.559.10">
    <property type="entry name" value="Chloramphenicol acetyltransferase-like domain"/>
    <property type="match status" value="4"/>
</dbReference>
<dbReference type="InterPro" id="IPR025110">
    <property type="entry name" value="AMP-bd_C"/>
</dbReference>
<feature type="region of interest" description="Disordered" evidence="4">
    <location>
        <begin position="187"/>
        <end position="258"/>
    </location>
</feature>
<feature type="compositionally biased region" description="Basic and acidic residues" evidence="4">
    <location>
        <begin position="279"/>
        <end position="295"/>
    </location>
</feature>
<dbReference type="InterPro" id="IPR020806">
    <property type="entry name" value="PKS_PP-bd"/>
</dbReference>
<feature type="domain" description="Carrier" evidence="5">
    <location>
        <begin position="2562"/>
        <end position="2637"/>
    </location>
</feature>
<dbReference type="InterPro" id="IPR013120">
    <property type="entry name" value="FAR_NAD-bd"/>
</dbReference>
<feature type="compositionally biased region" description="Low complexity" evidence="4">
    <location>
        <begin position="1490"/>
        <end position="1501"/>
    </location>
</feature>
<keyword evidence="1" id="KW-0596">Phosphopantetheine</keyword>
<dbReference type="InterPro" id="IPR001242">
    <property type="entry name" value="Condensation_dom"/>
</dbReference>
<dbReference type="SUPFAM" id="SSF47336">
    <property type="entry name" value="ACP-like"/>
    <property type="match status" value="2"/>
</dbReference>
<dbReference type="SUPFAM" id="SSF50729">
    <property type="entry name" value="PH domain-like"/>
    <property type="match status" value="1"/>
</dbReference>
<dbReference type="GO" id="GO:0031177">
    <property type="term" value="F:phosphopantetheine binding"/>
    <property type="evidence" value="ECO:0007669"/>
    <property type="project" value="InterPro"/>
</dbReference>
<evidence type="ECO:0000256" key="2">
    <source>
        <dbReference type="ARBA" id="ARBA00022553"/>
    </source>
</evidence>
<dbReference type="SUPFAM" id="SSF56801">
    <property type="entry name" value="Acetyl-CoA synthetase-like"/>
    <property type="match status" value="3"/>
</dbReference>
<dbReference type="Gene3D" id="3.40.50.720">
    <property type="entry name" value="NAD(P)-binding Rossmann-like Domain"/>
    <property type="match status" value="1"/>
</dbReference>
<dbReference type="NCBIfam" id="TIGR01746">
    <property type="entry name" value="Thioester-redct"/>
    <property type="match status" value="1"/>
</dbReference>
<dbReference type="PROSITE" id="PS00012">
    <property type="entry name" value="PHOSPHOPANTETHEINE"/>
    <property type="match status" value="1"/>
</dbReference>
<reference evidence="6 7" key="1">
    <citation type="journal article" date="2011" name="Proc. Natl. Acad. Sci. U.S.A.">
        <title>Niche of harmful alga Aureococcus anophagefferens revealed through ecogenomics.</title>
        <authorList>
            <person name="Gobler C.J."/>
            <person name="Berry D.L."/>
            <person name="Dyhrman S.T."/>
            <person name="Wilhelm S.W."/>
            <person name="Salamov A."/>
            <person name="Lobanov A.V."/>
            <person name="Zhang Y."/>
            <person name="Collier J.L."/>
            <person name="Wurch L.L."/>
            <person name="Kustka A.B."/>
            <person name="Dill B.D."/>
            <person name="Shah M."/>
            <person name="VerBerkmoes N.C."/>
            <person name="Kuo A."/>
            <person name="Terry A."/>
            <person name="Pangilinan J."/>
            <person name="Lindquist E.A."/>
            <person name="Lucas S."/>
            <person name="Paulsen I.T."/>
            <person name="Hattenrath-Lehmann T.K."/>
            <person name="Talmage S.C."/>
            <person name="Walker E.A."/>
            <person name="Koch F."/>
            <person name="Burson A.M."/>
            <person name="Marcoval M.A."/>
            <person name="Tang Y.Z."/>
            <person name="Lecleir G.R."/>
            <person name="Coyne K.J."/>
            <person name="Berg G.M."/>
            <person name="Bertrand E.M."/>
            <person name="Saito M.A."/>
            <person name="Gladyshev V.N."/>
            <person name="Grigoriev I.V."/>
        </authorList>
    </citation>
    <scope>NUCLEOTIDE SEQUENCE [LARGE SCALE GENOMIC DNA]</scope>
    <source>
        <strain evidence="7">CCMP 1984</strain>
    </source>
</reference>
<dbReference type="GO" id="GO:0005737">
    <property type="term" value="C:cytoplasm"/>
    <property type="evidence" value="ECO:0007669"/>
    <property type="project" value="TreeGrafter"/>
</dbReference>
<sequence length="4374" mass="457558">MADESPAPTPQDSPMEHVIKRCGILLPERTSFPLAARNCVKKGAMRKGGKHLGWNFKQRVCVLAPPWLLWYVDEKSPAPSGFAHLDTVRGVAVESRSGSGRRGVCVVVEVADGTRRSGLRFVCRDGGEANGWRRAIEHALGGGGGAAAAAASLQASLPGGLVKQATPLVFDAAAHEETAAAEARMLRADGVRDDRPRAPSVRDGSVEAGRFRGATLLGGRERSPPPPSPVAGSLGESPDAGSLGTSPSLPGRRLGASPGSLAKVAGSLQEFLPLTRARSFPDQRLRRSSEPETPRRAAAAPRLPVAGPQKLVLDLVAAKARGAAPPTLALASPIVLRLRADAHARTIQRSLEVLIQRHPALRCAYDAESGTREVRRAGDVPSAWRRVRWTSTDSDELRAAVKEALDDGAMDVGRGQLLRATLLDIGVQSEHDADGRAPSRAGRGSLLLLCVHRLAADVGELMALLDDWRRVSAILVDPKKGRRARLLTAGDGSPVVDFCEWRRAHNRGGAAAERAAAYWDRELGGLRLDELSLDGVADRPAPPPGRETRRARVVPFAVDAGVVAEFYAACRRAEGADTFVSLLAVYATLLGKYERYGSSDGAKGDLSDVVVSILVGHENDLGLDFVVGDAASWIPVRVRLSGCRTFRDALAATRKAVDGALAHKDHVPEAVLLSDAMRGARFETASKASRWSGTELWTETALGLGDAHQRALGRAPKKLVDVGGVPLEPLPPPAERAGFADSGLTLWLCEDPAPFARSAAGSKKRVMKHAGAVRYAVDRYDRATAERACDHFKKLLESCLGALKHHDALDACSFVTDGETRLVAQWNATDTGDAHAGAVHGRGVHDFAFSETARDAPSSPALEFEAKDKAVARVAYGDLERLSGVLAAFLVALDGASLRPPPAAVCAPRDAPAAFVGILGVLRAARAYVPLDASYPLERLRYMLDASKASVLVATRGLADAVAGARDDEDAALVALVDDGGALSTPPPSRSRASGFEELPAGPWGPRPAYVIFTSGSTGKPKGVVLPHRALVNLVRWQTTRPGFEPCRTLQFAPLSFDVHAQELFVTWRSGAAVVLCPDATRRDFAGLLALISRRGVERLFAPFVALAGLADAWRDEPTAVALKEVVSAGERLQVTPGIATFLRACGTGATLWNHYGPSESHVCTAHELRAGAAWPTLPAIGAPVDNTKIYVLDKAREPCGVGVRGEIFIGGTCLARGYVGASPDADARFRCDGAARLYASGDVGRWLPGGVIECVGRLDDQVKVRGFRVELGDVEAALAAHGALRAVAATVVDAGDGAVKEKVLVAFAVVDEDELESLRRDGGARGVAANALPAYMVPSRVLRVAALPLTPSGKLDRGRLPPVEDCDDVDARDGAAPRATYADAVEAAVAAAFERALLLKSGSARAGDVFAELGGTSLAAARVASALRLAVPDLARGANLADALLRGSASVRSVARALRKGQAAPPAGSLATALLEEAAGDDGDDDDAGPALPRFDAAPRAGRRPPTRSEEAFWLERDRSGPGRASLYAVPVCAWLRPDADAARLEAAVKAVVRAREALRTRYVEEDGERYAEPLDGDAAASACWSATESDDAAAAVAAAAARTPEPFDGDGPLVFATLVTSGGVPRALALVFHHVAVDLWALEILLRDVADAYGGDAVRPETPGLLGAVAAWQRGPYASSPRRDAAVAFWRDAFSRGDGGAATALDVSTDRPRPKRPTFRAGCAAAALDDALVRAVAFGARQWRVSPLCVYASLWAATLGRFASQRDVVVGVPGANRDGLGGAGDDLVACCVNSLPLHVRLEDGADGPLTLAALCRRVGGALEAARRHGALPFADVAREHAACRGAGDGSRHAVFQTMFALHETPLGDDGALARVLAGATAPSAGADAGDGAWWERRGLALKPLALPASRRSCPFDATLTVVVGGGGAARCELLYAADLFDAATGDRLLRAFANLVASSVADVDAPLFDFPLLGPADERAARDLGVGADAAPSRPGVARLLDAHVLYAASAHAGRVALRRLKSQEPPEMEELTYGELAARASSLRDAWAAAAPGDACVAVCCRRGPLVVVAFLGAALGKRPYVPIDVKVPRARKTTVVLQSRAAILVLDDARGEAFVTLGDEVGGAGMWRATLADDEDERAVVAVAGGLGGSLWGAHGACRGHAAPRKIARAAAVAHDDGADPVLNIIFTSGSTGTPKGVLVPHGGLVALCWNLATKVYGDPCGCEDVFAQVAGAAFDAFGFEVWPGLFVGAAVDFAPEAAKVDPGALCAWLRRSRVTVAFVPTALLELVLKLEKGRGFDSCPALRTAHTGGDALHRGLPDHLLGSLKLLNEYGPTEATIACAAFNVGGGLDAPPIGKPLALRRLFVVDTANGKTLCPVGVPGELFVGGVGVARGYLDREDLTSAKFVDLDVGGAAERCYRTGDLVRWRGDGNLVFLRRLDSQVQIRGFRVELGEVAAALGARPDVAAAHVALAVPDADDATSAFLVAYVVPADLVKKLSVRKLRAAAADALPSYAVPARYVLLDELPYTPNGKVDAKALPDVTTATCGDFEASDGVGDQPRGEFEEIVAELIAQVLGSSYVPASASFFDLGGHSLAATQLAAKLRSAFDVDVPLSKIFDAPTARALAAFLEAASAGPRGDAADEAAAIASAFDAFPGDAWAEASGPHPLSYNQLSMYLSWRLAPDDAHYNVCFAARIRAPLDARALSAALEAVQERHAILRTVYALGDGGDPVQVVLEAGDAELDFEVVRTRGLDDDRVAALRRDEARTPFDLEEGPLLRGRLYVDADDDAPARGRDASGDGARARSLSPARRRSTRAALKAKTPQKPPRDTGSGGKASAATLDGATRASLALVDGAAQRAAKALGGELQLTLHHVACDGWSLGLLLDDVAREYARRVAGEAGAAREPAVSYAAFGRWQRAAYFESADAQASLAYWRGELVGKGDLPILELPTDFPRPSLQKFAGATVAAAVEGAVAERLQARARDRGCTLYVALLTAWAAFLHRHARADERTKDAKRGEIVVGAPLACRGTDEREKILGHCVNAMPLRIAFHTDATFGDALAAARDAVVGAVHHQDYPLAKLVDDLGLAADFDASRPALFQTLFALERAAAPGDALTPFLAIPGSSLELEGALRLESLPTDSETSAFDVSLSVAADPADGSLRCKVTYATALFRPATAAALAHRFAAFVATVADAPVDAKLGELDVVTAAEAGELEAARRGPALGGDPDRVRGTVLAKWLRSADTRGAAVALDDAAGLALSHGDLRRLAKEFADTVDELSSTTRRAPTASLPPTPLRRPTLAGKLRGLFSSETPREPRSRQSSADSQGSSDDGRSRSVCDSVDYADLGRSLGLSSDGAASPGRLAADAGDAEDVGGAAGGAVVVALPRTWRVVAAAVGAVASGRPYCLLDASHPPGRLERLARNARAAVLVAERPLYGDIGREASGDVAPLLPFDAGAARNMLEAARREPLPEVRKFEAAAAARVAEDDAAYVQYTSGSTGAPKAIVVGHGALAHACGWHEAEYGTRAADVAAQCVGTGFDPWNLEVWPFFAVGAAVAIVDDDARACPASLSKRLAEARATFCLLPTPLVELLFAFYDAEAAPPKLPDLRVLYFGGDKLKTLPPAALYAAAAASLRVDNHYGPAECTVLSTLFEIPRPGRRGGFDLDDVPIGRPLSCHVTCDVVDARLRRVPVGVVGELVVGGLGVADGYMGMADVTARKFVADPFDGGDRIYRTGDLARWRRGGDGSLAIHFVGRADDQVKIRGMRCELGEIEAALAGHAGVDVAVAVAAEGKVAGYYVPRGDPSPDLDLELAQWCRSRLPAHACPSAFIPLARLPYTPNGKVDRRALPAPDWAALAETRRDDDALADDGRGPRTATEARVASAFALVLRVDEHRVGVHRSFFDLGGTSLSAAHLLGTVERVFGAAPKLSELFAAPTVAALAALLDARGSGGGAPDDAFDLESEVVLDDAIRPRPRHDAAALAARVAKPRACLVTGATGFVGSYLLRELAASGRYARVYCLVRARDDAEAAARVRTAVLNFVCGGDEAALGDVDLSRVAPLRGDLALARLGLTEAAWDEVRRGVDAVFHSGSLVNFLYPFQALKAANVGGTVELLKLCAAAGGEDDAAPVPLHFVSSLSTLGGGDNGFGEDAALAPPGTVFGGYAQTKWVAERLVLLARDRGLPVTVHRPPRVVGDRVRGGGNFDDFLFLALRGAAELGSAPDISWTERTAPVDFVATAVAALAADAANLGGCFHYLSEAELQWADLFAWARAFGADVGAGAVPFSDWKDRVKAAGPGENALFPLLPVLDEFGEIADFPAFTSTATDAALARAGLPLCPSFDEAAARTHFARMADLGLLPMRAGATGAA</sequence>
<dbReference type="GO" id="GO:0043041">
    <property type="term" value="P:amino acid activation for nonribosomal peptide biosynthetic process"/>
    <property type="evidence" value="ECO:0007669"/>
    <property type="project" value="TreeGrafter"/>
</dbReference>
<dbReference type="InterPro" id="IPR042099">
    <property type="entry name" value="ANL_N_sf"/>
</dbReference>
<feature type="domain" description="Carrier" evidence="5">
    <location>
        <begin position="3880"/>
        <end position="3954"/>
    </location>
</feature>
<dbReference type="Gene3D" id="3.30.559.30">
    <property type="entry name" value="Nonribosomal peptide synthetase, condensation domain"/>
    <property type="match status" value="3"/>
</dbReference>
<dbReference type="Proteomes" id="UP000002729">
    <property type="component" value="Unassembled WGS sequence"/>
</dbReference>
<keyword evidence="3" id="KW-0436">Ligase</keyword>
<feature type="compositionally biased region" description="Acidic residues" evidence="4">
    <location>
        <begin position="1480"/>
        <end position="1489"/>
    </location>
</feature>
<dbReference type="Gene3D" id="3.40.50.12780">
    <property type="entry name" value="N-terminal domain of ligase-like"/>
    <property type="match status" value="1"/>
</dbReference>
<dbReference type="InterPro" id="IPR001849">
    <property type="entry name" value="PH_domain"/>
</dbReference>
<dbReference type="EMBL" id="GL833121">
    <property type="protein sequence ID" value="EGB12369.1"/>
    <property type="molecule type" value="Genomic_DNA"/>
</dbReference>
<dbReference type="PROSITE" id="PS00455">
    <property type="entry name" value="AMP_BINDING"/>
    <property type="match status" value="3"/>
</dbReference>
<dbReference type="Pfam" id="PF00668">
    <property type="entry name" value="Condensation"/>
    <property type="match status" value="3"/>
</dbReference>
<dbReference type="SMART" id="SM00233">
    <property type="entry name" value="PH"/>
    <property type="match status" value="1"/>
</dbReference>
<dbReference type="GO" id="GO:0016874">
    <property type="term" value="F:ligase activity"/>
    <property type="evidence" value="ECO:0007669"/>
    <property type="project" value="UniProtKB-KW"/>
</dbReference>
<dbReference type="CDD" id="cd19531">
    <property type="entry name" value="LCL_NRPS-like"/>
    <property type="match status" value="1"/>
</dbReference>
<dbReference type="Pfam" id="PF13193">
    <property type="entry name" value="AMP-binding_C"/>
    <property type="match status" value="3"/>
</dbReference>
<dbReference type="Gene3D" id="3.40.50.980">
    <property type="match status" value="4"/>
</dbReference>
<dbReference type="Pfam" id="PF00550">
    <property type="entry name" value="PP-binding"/>
    <property type="match status" value="2"/>
</dbReference>
<name>F0XXC7_AURAN</name>
<dbReference type="Pfam" id="PF00501">
    <property type="entry name" value="AMP-binding"/>
    <property type="match status" value="3"/>
</dbReference>
<dbReference type="InterPro" id="IPR006162">
    <property type="entry name" value="Ppantetheine_attach_site"/>
</dbReference>
<feature type="compositionally biased region" description="Low complexity" evidence="4">
    <location>
        <begin position="2803"/>
        <end position="2813"/>
    </location>
</feature>
<dbReference type="KEGG" id="aaf:AURANDRAFT_70689"/>
<feature type="region of interest" description="Disordered" evidence="4">
    <location>
        <begin position="279"/>
        <end position="303"/>
    </location>
</feature>
<accession>F0XXC7</accession>
<proteinExistence type="predicted"/>
<evidence type="ECO:0000256" key="1">
    <source>
        <dbReference type="ARBA" id="ARBA00022450"/>
    </source>
</evidence>
<organism evidence="7">
    <name type="scientific">Aureococcus anophagefferens</name>
    <name type="common">Harmful bloom alga</name>
    <dbReference type="NCBI Taxonomy" id="44056"/>
    <lineage>
        <taxon>Eukaryota</taxon>
        <taxon>Sar</taxon>
        <taxon>Stramenopiles</taxon>
        <taxon>Ochrophyta</taxon>
        <taxon>Pelagophyceae</taxon>
        <taxon>Pelagomonadales</taxon>
        <taxon>Pelagomonadaceae</taxon>
        <taxon>Aureococcus</taxon>
    </lineage>
</organism>
<dbReference type="InterPro" id="IPR020845">
    <property type="entry name" value="AMP-binding_CS"/>
</dbReference>
<dbReference type="InterPro" id="IPR009081">
    <property type="entry name" value="PP-bd_ACP"/>
</dbReference>
<dbReference type="InterPro" id="IPR023213">
    <property type="entry name" value="CAT-like_dom_sf"/>
</dbReference>
<dbReference type="GeneID" id="20227873"/>
<dbReference type="NCBIfam" id="TIGR01733">
    <property type="entry name" value="AA-adenyl-dom"/>
    <property type="match status" value="1"/>
</dbReference>
<dbReference type="SUPFAM" id="SSF51735">
    <property type="entry name" value="NAD(P)-binding Rossmann-fold domains"/>
    <property type="match status" value="1"/>
</dbReference>
<gene>
    <name evidence="6" type="ORF">AURANDRAFT_70689</name>
</gene>
<dbReference type="PANTHER" id="PTHR45527:SF1">
    <property type="entry name" value="FATTY ACID SYNTHASE"/>
    <property type="match status" value="1"/>
</dbReference>
<dbReference type="NCBIfam" id="NF003417">
    <property type="entry name" value="PRK04813.1"/>
    <property type="match status" value="4"/>
</dbReference>
<dbReference type="Gene3D" id="2.30.29.30">
    <property type="entry name" value="Pleckstrin-homology domain (PH domain)/Phosphotyrosine-binding domain (PTB)"/>
    <property type="match status" value="1"/>
</dbReference>
<dbReference type="Gene3D" id="1.10.1200.10">
    <property type="entry name" value="ACP-like"/>
    <property type="match status" value="2"/>
</dbReference>
<dbReference type="CDD" id="cd05235">
    <property type="entry name" value="SDR_e1"/>
    <property type="match status" value="1"/>
</dbReference>
<dbReference type="eggNOG" id="KOG1178">
    <property type="taxonomic scope" value="Eukaryota"/>
</dbReference>
<dbReference type="InterPro" id="IPR010071">
    <property type="entry name" value="AA_adenyl_dom"/>
</dbReference>
<feature type="region of interest" description="Disordered" evidence="4">
    <location>
        <begin position="3281"/>
        <end position="3342"/>
    </location>
</feature>
<feature type="compositionally biased region" description="Low complexity" evidence="4">
    <location>
        <begin position="3324"/>
        <end position="3334"/>
    </location>
</feature>
<evidence type="ECO:0000259" key="5">
    <source>
        <dbReference type="PROSITE" id="PS50075"/>
    </source>
</evidence>
<evidence type="ECO:0000313" key="6">
    <source>
        <dbReference type="EMBL" id="EGB12369.1"/>
    </source>
</evidence>
<evidence type="ECO:0000256" key="3">
    <source>
        <dbReference type="ARBA" id="ARBA00022598"/>
    </source>
</evidence>
<keyword evidence="7" id="KW-1185">Reference proteome</keyword>
<dbReference type="InterPro" id="IPR036736">
    <property type="entry name" value="ACP-like_sf"/>
</dbReference>
<keyword evidence="2" id="KW-0597">Phosphoprotein</keyword>
<dbReference type="InterPro" id="IPR036291">
    <property type="entry name" value="NAD(P)-bd_dom_sf"/>
</dbReference>
<feature type="region of interest" description="Disordered" evidence="4">
    <location>
        <begin position="2793"/>
        <end position="2843"/>
    </location>
</feature>
<dbReference type="InParanoid" id="F0XXC7"/>
<evidence type="ECO:0000313" key="7">
    <source>
        <dbReference type="Proteomes" id="UP000002729"/>
    </source>
</evidence>
<dbReference type="Gene3D" id="2.30.38.10">
    <property type="entry name" value="Luciferase, Domain 3"/>
    <property type="match status" value="2"/>
</dbReference>
<dbReference type="SUPFAM" id="SSF52777">
    <property type="entry name" value="CoA-dependent acyltransferases"/>
    <property type="match status" value="7"/>
</dbReference>
<dbReference type="PANTHER" id="PTHR45527">
    <property type="entry name" value="NONRIBOSOMAL PEPTIDE SYNTHETASE"/>
    <property type="match status" value="1"/>
</dbReference>
<dbReference type="InterPro" id="IPR000873">
    <property type="entry name" value="AMP-dep_synth/lig_dom"/>
</dbReference>
<protein>
    <recommendedName>
        <fullName evidence="5">Carrier domain-containing protein</fullName>
    </recommendedName>
</protein>
<dbReference type="Gene3D" id="3.30.300.30">
    <property type="match status" value="3"/>
</dbReference>
<dbReference type="PROSITE" id="PS50075">
    <property type="entry name" value="CARRIER"/>
    <property type="match status" value="2"/>
</dbReference>
<feature type="compositionally biased region" description="Basic and acidic residues" evidence="4">
    <location>
        <begin position="187"/>
        <end position="197"/>
    </location>
</feature>
<dbReference type="InterPro" id="IPR045851">
    <property type="entry name" value="AMP-bd_C_sf"/>
</dbReference>
<dbReference type="OMA" id="HEAYHTE"/>
<dbReference type="InterPro" id="IPR010080">
    <property type="entry name" value="Thioester_reductase-like_dom"/>
</dbReference>
<dbReference type="CDD" id="cd05930">
    <property type="entry name" value="A_NRPS"/>
    <property type="match status" value="2"/>
</dbReference>
<dbReference type="SMART" id="SM00823">
    <property type="entry name" value="PKS_PP"/>
    <property type="match status" value="3"/>
</dbReference>
<dbReference type="RefSeq" id="XP_009033408.1">
    <property type="nucleotide sequence ID" value="XM_009035160.1"/>
</dbReference>
<feature type="region of interest" description="Disordered" evidence="4">
    <location>
        <begin position="1480"/>
        <end position="1514"/>
    </location>
</feature>
<dbReference type="InterPro" id="IPR011993">
    <property type="entry name" value="PH-like_dom_sf"/>
</dbReference>
<dbReference type="Pfam" id="PF07993">
    <property type="entry name" value="NAD_binding_4"/>
    <property type="match status" value="1"/>
</dbReference>
<dbReference type="OrthoDB" id="79030at2759"/>